<reference evidence="1 2" key="1">
    <citation type="submission" date="2015-07" db="EMBL/GenBank/DDBJ databases">
        <authorList>
            <consortium name="Pathogen Informatics"/>
        </authorList>
    </citation>
    <scope>NUCLEOTIDE SEQUENCE [LARGE SCALE GENOMIC DNA]</scope>
    <source>
        <strain evidence="1 2">A316</strain>
    </source>
</reference>
<gene>
    <name evidence="1" type="ORF">ERS013200_04106</name>
</gene>
<sequence length="133" mass="15424">MAYCPCHTVTFHLAVIQGHKDGFQFPVPLRHLLGRRFYHQLVFVFCQDDVFLVNIAFVYRFRTDGYRFIPVIARSENAPTLKTVIHPYDEPLYRFHVRPPLTVQRSHILTPSNRNPTKKPLLDDFQSAAAGCP</sequence>
<evidence type="ECO:0000313" key="2">
    <source>
        <dbReference type="Proteomes" id="UP000041770"/>
    </source>
</evidence>
<dbReference type="EMBL" id="CWQY01000072">
    <property type="protein sequence ID" value="CSD41261.1"/>
    <property type="molecule type" value="Genomic_DNA"/>
</dbReference>
<proteinExistence type="predicted"/>
<dbReference type="Proteomes" id="UP000041770">
    <property type="component" value="Unassembled WGS sequence"/>
</dbReference>
<dbReference type="AlphaFoldDB" id="A0A656AVG5"/>
<organism evidence="1 2">
    <name type="scientific">Vibrio cholerae</name>
    <dbReference type="NCBI Taxonomy" id="666"/>
    <lineage>
        <taxon>Bacteria</taxon>
        <taxon>Pseudomonadati</taxon>
        <taxon>Pseudomonadota</taxon>
        <taxon>Gammaproteobacteria</taxon>
        <taxon>Vibrionales</taxon>
        <taxon>Vibrionaceae</taxon>
        <taxon>Vibrio</taxon>
    </lineage>
</organism>
<name>A0A656AVG5_VIBCL</name>
<protein>
    <submittedName>
        <fullName evidence="1">Uncharacterized protein</fullName>
    </submittedName>
</protein>
<evidence type="ECO:0000313" key="1">
    <source>
        <dbReference type="EMBL" id="CSD41261.1"/>
    </source>
</evidence>
<accession>A0A656AVG5</accession>